<proteinExistence type="predicted"/>
<sequence length="126" mass="12970">MRRLTVALFVTLGLVAAGVAGQAGAVGLLAVPAPLLTVVETVPLPVAAPAAVSLGMSGFTMLVLRRETDLPLTISGMIVPVVVFTGFGIAVLVHRYTTFSLVESALGLGLVLFSLVFAKRMIAPEP</sequence>
<dbReference type="RefSeq" id="WP_144260170.1">
    <property type="nucleotide sequence ID" value="NZ_QMDX01000001.1"/>
</dbReference>
<feature type="transmembrane region" description="Helical" evidence="1">
    <location>
        <begin position="99"/>
        <end position="118"/>
    </location>
</feature>
<keyword evidence="1" id="KW-0812">Transmembrane</keyword>
<evidence type="ECO:0000313" key="2">
    <source>
        <dbReference type="EMBL" id="TSD15695.1"/>
    </source>
</evidence>
<reference evidence="2 3" key="1">
    <citation type="submission" date="2018-06" db="EMBL/GenBank/DDBJ databases">
        <title>Natronomonas sp. F16-60 a new haloarchaeon isolated from a solar saltern of Isla Cristina, Huelva, Spain.</title>
        <authorList>
            <person name="Duran-Viseras A."/>
            <person name="Sanchez-Porro C."/>
            <person name="Ventosa A."/>
        </authorList>
    </citation>
    <scope>NUCLEOTIDE SEQUENCE [LARGE SCALE GENOMIC DNA]</scope>
    <source>
        <strain evidence="2 3">F16-60</strain>
    </source>
</reference>
<feature type="transmembrane region" description="Helical" evidence="1">
    <location>
        <begin position="44"/>
        <end position="64"/>
    </location>
</feature>
<comment type="caution">
    <text evidence="2">The sequence shown here is derived from an EMBL/GenBank/DDBJ whole genome shotgun (WGS) entry which is preliminary data.</text>
</comment>
<dbReference type="InParanoid" id="A0A554NEE6"/>
<accession>A0A554NEE6</accession>
<evidence type="ECO:0000313" key="3">
    <source>
        <dbReference type="Proteomes" id="UP000319894"/>
    </source>
</evidence>
<name>A0A554NEE6_9EURY</name>
<keyword evidence="1" id="KW-0472">Membrane</keyword>
<dbReference type="AlphaFoldDB" id="A0A554NEE6"/>
<protein>
    <submittedName>
        <fullName evidence="2">Uncharacterized protein</fullName>
    </submittedName>
</protein>
<keyword evidence="3" id="KW-1185">Reference proteome</keyword>
<organism evidence="2 3">
    <name type="scientific">Haloglomus irregulare</name>
    <dbReference type="NCBI Taxonomy" id="2234134"/>
    <lineage>
        <taxon>Archaea</taxon>
        <taxon>Methanobacteriati</taxon>
        <taxon>Methanobacteriota</taxon>
        <taxon>Stenosarchaea group</taxon>
        <taxon>Halobacteria</taxon>
        <taxon>Halobacteriales</taxon>
        <taxon>Natronomonadaceae</taxon>
        <taxon>Haloglomus</taxon>
    </lineage>
</organism>
<evidence type="ECO:0000256" key="1">
    <source>
        <dbReference type="SAM" id="Phobius"/>
    </source>
</evidence>
<dbReference type="EMBL" id="QMDX01000001">
    <property type="protein sequence ID" value="TSD15695.1"/>
    <property type="molecule type" value="Genomic_DNA"/>
</dbReference>
<feature type="transmembrane region" description="Helical" evidence="1">
    <location>
        <begin position="71"/>
        <end position="93"/>
    </location>
</feature>
<gene>
    <name evidence="2" type="ORF">DP107_00465</name>
</gene>
<keyword evidence="1" id="KW-1133">Transmembrane helix</keyword>
<dbReference type="Proteomes" id="UP000319894">
    <property type="component" value="Unassembled WGS sequence"/>
</dbReference>